<feature type="compositionally biased region" description="Basic and acidic residues" evidence="2">
    <location>
        <begin position="224"/>
        <end position="236"/>
    </location>
</feature>
<dbReference type="AlphaFoldDB" id="A0A4C1U356"/>
<keyword evidence="4" id="KW-1185">Reference proteome</keyword>
<dbReference type="EMBL" id="BGZK01000116">
    <property type="protein sequence ID" value="GBP20266.1"/>
    <property type="molecule type" value="Genomic_DNA"/>
</dbReference>
<keyword evidence="1" id="KW-0175">Coiled coil</keyword>
<evidence type="ECO:0000256" key="1">
    <source>
        <dbReference type="SAM" id="Coils"/>
    </source>
</evidence>
<protein>
    <submittedName>
        <fullName evidence="3">Uncharacterized protein</fullName>
    </submittedName>
</protein>
<feature type="region of interest" description="Disordered" evidence="2">
    <location>
        <begin position="171"/>
        <end position="205"/>
    </location>
</feature>
<accession>A0A4C1U356</accession>
<feature type="compositionally biased region" description="Polar residues" evidence="2">
    <location>
        <begin position="190"/>
        <end position="200"/>
    </location>
</feature>
<name>A0A4C1U356_EUMVA</name>
<sequence length="785" mass="89847">MSQCNRVQAIKCKFESLNNDKDSLICRKNFEPNTRQLFKQNSFTASRYERHDNSTKENWQCDIVNRPQDENKPTTELHATPNDSYLYKNTKKVIIETKKLNLTRQSSDPGKKLHRSHAFRCDRSQKIGNSPKRHSSCNGRTDTSEHPVKMEKPKLSKERLKKLGNLLEDRMKKENFVSSSNHQSDKMDITNDSSESSETVTPVKEEIPQHILDLYAKVLKNKKRVPEPQDNKKDGMTDSGVSSETENLEDNFERNRVNKLKAQFETPKINFENPTNPYELIDENSDTSKIEIQNEGAINIYEKLKDSEGENDLEEVELTNSSEKIEEKDVLNNLQYMETNDLCASSETMKLERKNPHLILTDTLKKALKQPLPNGPPPKKPPRTFVLSNTKTEKKNTLQMLEKLEIALQKQESKKHKPERSKKEMHYLCTEILDITKRSLTINQNKCLGLNCANISSSYMSLPYTRLSAETSICSCNPKNVNAESPEVVESVCQNCHANLHKDTNFRCHLHCKCEIKNSEFYIDKPEHVYDIPFSGDLDENPDDSANDAIGQSEEDSLRTVQRKTANEYGLPKKLEVHSKSLESLSCHEGPLVEDEKIYDTPCEEGTPPSSPEAKKNSRVNFENLLKNFESGKIEISKNHRKPAIEHPKPTIVGSEKKKRKNIFKSTDNIVDFREPKEEVEKAVCTESNFKPSSMKTKQIGIEPRKLQREFSRSQSCLNFIKGDNKQQQDVDKENTEVMNGNDNEELHGVRCHGAQVLVSSRPLGLRSVEAVKCSGKKQTTSYRR</sequence>
<dbReference type="Proteomes" id="UP000299102">
    <property type="component" value="Unassembled WGS sequence"/>
</dbReference>
<proteinExistence type="predicted"/>
<organism evidence="3 4">
    <name type="scientific">Eumeta variegata</name>
    <name type="common">Bagworm moth</name>
    <name type="synonym">Eumeta japonica</name>
    <dbReference type="NCBI Taxonomy" id="151549"/>
    <lineage>
        <taxon>Eukaryota</taxon>
        <taxon>Metazoa</taxon>
        <taxon>Ecdysozoa</taxon>
        <taxon>Arthropoda</taxon>
        <taxon>Hexapoda</taxon>
        <taxon>Insecta</taxon>
        <taxon>Pterygota</taxon>
        <taxon>Neoptera</taxon>
        <taxon>Endopterygota</taxon>
        <taxon>Lepidoptera</taxon>
        <taxon>Glossata</taxon>
        <taxon>Ditrysia</taxon>
        <taxon>Tineoidea</taxon>
        <taxon>Psychidae</taxon>
        <taxon>Oiketicinae</taxon>
        <taxon>Eumeta</taxon>
    </lineage>
</organism>
<dbReference type="OrthoDB" id="7460735at2759"/>
<evidence type="ECO:0000313" key="3">
    <source>
        <dbReference type="EMBL" id="GBP20266.1"/>
    </source>
</evidence>
<feature type="coiled-coil region" evidence="1">
    <location>
        <begin position="387"/>
        <end position="414"/>
    </location>
</feature>
<feature type="region of interest" description="Disordered" evidence="2">
    <location>
        <begin position="104"/>
        <end position="157"/>
    </location>
</feature>
<comment type="caution">
    <text evidence="3">The sequence shown here is derived from an EMBL/GenBank/DDBJ whole genome shotgun (WGS) entry which is preliminary data.</text>
</comment>
<feature type="region of interest" description="Disordered" evidence="2">
    <location>
        <begin position="538"/>
        <end position="562"/>
    </location>
</feature>
<evidence type="ECO:0000256" key="2">
    <source>
        <dbReference type="SAM" id="MobiDB-lite"/>
    </source>
</evidence>
<feature type="region of interest" description="Disordered" evidence="2">
    <location>
        <begin position="222"/>
        <end position="254"/>
    </location>
</feature>
<feature type="region of interest" description="Disordered" evidence="2">
    <location>
        <begin position="600"/>
        <end position="619"/>
    </location>
</feature>
<gene>
    <name evidence="3" type="ORF">EVAR_82139_1</name>
</gene>
<feature type="compositionally biased region" description="Basic and acidic residues" evidence="2">
    <location>
        <begin position="142"/>
        <end position="157"/>
    </location>
</feature>
<evidence type="ECO:0000313" key="4">
    <source>
        <dbReference type="Proteomes" id="UP000299102"/>
    </source>
</evidence>
<reference evidence="3 4" key="1">
    <citation type="journal article" date="2019" name="Commun. Biol.">
        <title>The bagworm genome reveals a unique fibroin gene that provides high tensile strength.</title>
        <authorList>
            <person name="Kono N."/>
            <person name="Nakamura H."/>
            <person name="Ohtoshi R."/>
            <person name="Tomita M."/>
            <person name="Numata K."/>
            <person name="Arakawa K."/>
        </authorList>
    </citation>
    <scope>NUCLEOTIDE SEQUENCE [LARGE SCALE GENOMIC DNA]</scope>
</reference>